<dbReference type="SUPFAM" id="SSF56719">
    <property type="entry name" value="Type II DNA topoisomerase"/>
    <property type="match status" value="1"/>
</dbReference>
<accession>A0A1V9ZW67</accession>
<proteinExistence type="predicted"/>
<keyword evidence="1" id="KW-0479">Metal-binding</keyword>
<feature type="region of interest" description="Disordered" evidence="2">
    <location>
        <begin position="422"/>
        <end position="476"/>
    </location>
</feature>
<dbReference type="AlphaFoldDB" id="A0A1V9ZW67"/>
<dbReference type="OrthoDB" id="5876800at2759"/>
<dbReference type="Gene3D" id="2.60.120.650">
    <property type="entry name" value="Cupin"/>
    <property type="match status" value="1"/>
</dbReference>
<evidence type="ECO:0000256" key="2">
    <source>
        <dbReference type="SAM" id="MobiDB-lite"/>
    </source>
</evidence>
<dbReference type="Proteomes" id="UP000243217">
    <property type="component" value="Unassembled WGS sequence"/>
</dbReference>
<keyword evidence="4" id="KW-1185">Reference proteome</keyword>
<evidence type="ECO:0000256" key="1">
    <source>
        <dbReference type="ARBA" id="ARBA00022723"/>
    </source>
</evidence>
<reference evidence="3 4" key="1">
    <citation type="journal article" date="2014" name="Genome Biol. Evol.">
        <title>The secreted proteins of Achlya hypogyna and Thraustotheca clavata identify the ancestral oomycete secretome and reveal gene acquisitions by horizontal gene transfer.</title>
        <authorList>
            <person name="Misner I."/>
            <person name="Blouin N."/>
            <person name="Leonard G."/>
            <person name="Richards T.A."/>
            <person name="Lane C.E."/>
        </authorList>
    </citation>
    <scope>NUCLEOTIDE SEQUENCE [LARGE SCALE GENOMIC DNA]</scope>
    <source>
        <strain evidence="3 4">ATCC 34112</strain>
    </source>
</reference>
<evidence type="ECO:0000313" key="3">
    <source>
        <dbReference type="EMBL" id="OQS02262.1"/>
    </source>
</evidence>
<evidence type="ECO:0008006" key="5">
    <source>
        <dbReference type="Google" id="ProtNLM"/>
    </source>
</evidence>
<dbReference type="STRING" id="74557.A0A1V9ZW67"/>
<gene>
    <name evidence="3" type="ORF">THRCLA_05348</name>
</gene>
<dbReference type="EMBL" id="JNBS01001168">
    <property type="protein sequence ID" value="OQS02262.1"/>
    <property type="molecule type" value="Genomic_DNA"/>
</dbReference>
<comment type="caution">
    <text evidence="3">The sequence shown here is derived from an EMBL/GenBank/DDBJ whole genome shotgun (WGS) entry which is preliminary data.</text>
</comment>
<dbReference type="GO" id="GO:0003918">
    <property type="term" value="F:DNA topoisomerase type II (double strand cut, ATP-hydrolyzing) activity"/>
    <property type="evidence" value="ECO:0007669"/>
    <property type="project" value="InterPro"/>
</dbReference>
<dbReference type="GO" id="GO:0046872">
    <property type="term" value="F:metal ion binding"/>
    <property type="evidence" value="ECO:0007669"/>
    <property type="project" value="UniProtKB-KW"/>
</dbReference>
<dbReference type="GO" id="GO:0005524">
    <property type="term" value="F:ATP binding"/>
    <property type="evidence" value="ECO:0007669"/>
    <property type="project" value="InterPro"/>
</dbReference>
<dbReference type="PANTHER" id="PTHR23123">
    <property type="entry name" value="PHD/F-BOX CONTAINING PROTEIN"/>
    <property type="match status" value="1"/>
</dbReference>
<evidence type="ECO:0000313" key="4">
    <source>
        <dbReference type="Proteomes" id="UP000243217"/>
    </source>
</evidence>
<dbReference type="InterPro" id="IPR013760">
    <property type="entry name" value="Topo_IIA-like_dom_sf"/>
</dbReference>
<dbReference type="GO" id="GO:0003677">
    <property type="term" value="F:DNA binding"/>
    <property type="evidence" value="ECO:0007669"/>
    <property type="project" value="InterPro"/>
</dbReference>
<dbReference type="InterPro" id="IPR013757">
    <property type="entry name" value="Topo_IIA_A_a_sf"/>
</dbReference>
<feature type="compositionally biased region" description="Basic residues" evidence="2">
    <location>
        <begin position="446"/>
        <end position="458"/>
    </location>
</feature>
<name>A0A1V9ZW67_9STRA</name>
<sequence length="749" mass="83650">MLSAMTSEGLTLDKSGNAFRQMLHSDKYARLCVATDTPEENTTEILHETGFKEPILVANGEQSFPGLHCPTRTIDLDTIPLLIEHALIVKTIDRNTLRYRTLSKEEASQCTAISSPIAYWPYNVEFPIAETPLQLEVIPPDVVYDMDWFPRLEPRVMAATNPNTFVSVYGAYTYRDFTINACGASCWIQHLSGLPLWVYAVPPSTKAYEAFKKWQSNNPVGISFAHSLDTPCQKYEIGGKACLLIPPGWIYSLYVPQQSFSPVSVFLTGTYLHGIGLDRIAEVVRLEHELSSIVPNLPWQEQRWSLVTNSSQFTERAPSEKLGILSWSLGLQHWIWPSVQFYLDQLAAGQYVSSMELEQLGETFSLLQDLGHLQPMVPENAHLHCGWAVAAWTKPSISLLLNNVKRFLEQLGYLSRVESSPNINESPNMDSVNARKSISPKEKNQKAKHTGLGAHKKPSSTTNNNSTGDNKEAKSVPRKKALPYACKCRQKTCAVCRGCVAKHCTCPRPTYLKPRGLCKICMSKDCLCPNQPATHPNVSSQTLCNCNTLCCQKCNYCIETHCNCPPPILRRRNRNDLSSSPSTKRRKSTPLQEKSTNSMDKAALTELLNEVTVLSNKLRFALSVLDGSITIFNRKNKALVDDLKKKDFATVPDNSSGYDYLLTMPLGTFTAEKVEGLIDIVGKKRKMYQDLVTQQWKTSSTSLTTDSITVLDMDDNTENTDLPNTDDKSQKSAAEIIEAAMNKTTLVKK</sequence>
<feature type="compositionally biased region" description="Polar residues" evidence="2">
    <location>
        <begin position="422"/>
        <end position="436"/>
    </location>
</feature>
<protein>
    <recommendedName>
        <fullName evidence="5">JmjC domain-containing protein</fullName>
    </recommendedName>
</protein>
<dbReference type="Gene3D" id="1.10.268.10">
    <property type="entry name" value="Topoisomerase, domain 3"/>
    <property type="match status" value="1"/>
</dbReference>
<dbReference type="InterPro" id="IPR050690">
    <property type="entry name" value="JHDM1_Histone_Demethylase"/>
</dbReference>
<feature type="region of interest" description="Disordered" evidence="2">
    <location>
        <begin position="573"/>
        <end position="598"/>
    </location>
</feature>
<organism evidence="3 4">
    <name type="scientific">Thraustotheca clavata</name>
    <dbReference type="NCBI Taxonomy" id="74557"/>
    <lineage>
        <taxon>Eukaryota</taxon>
        <taxon>Sar</taxon>
        <taxon>Stramenopiles</taxon>
        <taxon>Oomycota</taxon>
        <taxon>Saprolegniomycetes</taxon>
        <taxon>Saprolegniales</taxon>
        <taxon>Achlyaceae</taxon>
        <taxon>Thraustotheca</taxon>
    </lineage>
</organism>